<evidence type="ECO:0000256" key="1">
    <source>
        <dbReference type="SAM" id="MobiDB-lite"/>
    </source>
</evidence>
<dbReference type="RefSeq" id="WP_153461324.1">
    <property type="nucleotide sequence ID" value="NZ_WBOF01000001.1"/>
</dbReference>
<accession>A0A6N7KS16</accession>
<dbReference type="EMBL" id="WBOF01000001">
    <property type="protein sequence ID" value="MQS13117.1"/>
    <property type="molecule type" value="Genomic_DNA"/>
</dbReference>
<dbReference type="PROSITE" id="PS51257">
    <property type="entry name" value="PROKAR_LIPOPROTEIN"/>
    <property type="match status" value="1"/>
</dbReference>
<evidence type="ECO:0000313" key="4">
    <source>
        <dbReference type="Proteomes" id="UP000450000"/>
    </source>
</evidence>
<dbReference type="AlphaFoldDB" id="A0A6N7KS16"/>
<sequence length="201" mass="20712">MKTRSTLLTVAAVTAALALSACGPENDPSPAPTNAAPTAPTTATTVPTAKPTGSGTAKPKPTKTAKPAPTATKPGQAGEDCKPGEMKPIPAGHKVIVLTKPTTTTAVVAKDGEYTCHMPDQGWWPVGEDKTYAFAPGAKATLTTLDGQKPITLEQLVDHTNHCVNHINDPASNCEDGTDYDIVLDGSGKITAITEVYDNAP</sequence>
<reference evidence="3 4" key="1">
    <citation type="submission" date="2019-09" db="EMBL/GenBank/DDBJ databases">
        <title>Genome Sequences of Streptomyces kaniharaensis ATCC 21070.</title>
        <authorList>
            <person name="Zhu W."/>
            <person name="De Crecy-Lagard V."/>
            <person name="Richards N.G."/>
        </authorList>
    </citation>
    <scope>NUCLEOTIDE SEQUENCE [LARGE SCALE GENOMIC DNA]</scope>
    <source>
        <strain evidence="3 4">SF-557</strain>
    </source>
</reference>
<feature type="signal peptide" evidence="2">
    <location>
        <begin position="1"/>
        <end position="23"/>
    </location>
</feature>
<keyword evidence="4" id="KW-1185">Reference proteome</keyword>
<feature type="region of interest" description="Disordered" evidence="1">
    <location>
        <begin position="21"/>
        <end position="88"/>
    </location>
</feature>
<feature type="chain" id="PRO_5039058284" description="DUF4232 domain-containing protein" evidence="2">
    <location>
        <begin position="24"/>
        <end position="201"/>
    </location>
</feature>
<organism evidence="3 4">
    <name type="scientific">Streptomyces kaniharaensis</name>
    <dbReference type="NCBI Taxonomy" id="212423"/>
    <lineage>
        <taxon>Bacteria</taxon>
        <taxon>Bacillati</taxon>
        <taxon>Actinomycetota</taxon>
        <taxon>Actinomycetes</taxon>
        <taxon>Kitasatosporales</taxon>
        <taxon>Streptomycetaceae</taxon>
        <taxon>Streptomyces</taxon>
    </lineage>
</organism>
<comment type="caution">
    <text evidence="3">The sequence shown here is derived from an EMBL/GenBank/DDBJ whole genome shotgun (WGS) entry which is preliminary data.</text>
</comment>
<evidence type="ECO:0008006" key="5">
    <source>
        <dbReference type="Google" id="ProtNLM"/>
    </source>
</evidence>
<gene>
    <name evidence="3" type="ORF">F7Q99_12690</name>
</gene>
<dbReference type="Proteomes" id="UP000450000">
    <property type="component" value="Unassembled WGS sequence"/>
</dbReference>
<evidence type="ECO:0000256" key="2">
    <source>
        <dbReference type="SAM" id="SignalP"/>
    </source>
</evidence>
<proteinExistence type="predicted"/>
<feature type="compositionally biased region" description="Low complexity" evidence="1">
    <location>
        <begin position="32"/>
        <end position="78"/>
    </location>
</feature>
<evidence type="ECO:0000313" key="3">
    <source>
        <dbReference type="EMBL" id="MQS13117.1"/>
    </source>
</evidence>
<keyword evidence="2" id="KW-0732">Signal</keyword>
<dbReference type="OrthoDB" id="4241671at2"/>
<name>A0A6N7KS16_9ACTN</name>
<protein>
    <recommendedName>
        <fullName evidence="5">DUF4232 domain-containing protein</fullName>
    </recommendedName>
</protein>